<evidence type="ECO:0000313" key="1">
    <source>
        <dbReference type="EMBL" id="EUA54801.1"/>
    </source>
</evidence>
<protein>
    <submittedName>
        <fullName evidence="1">Uncharacterized protein</fullName>
    </submittedName>
</protein>
<dbReference type="PATRIC" id="fig|1299334.3.peg.3135"/>
<dbReference type="EMBL" id="JAOB01000032">
    <property type="protein sequence ID" value="EUA54801.1"/>
    <property type="molecule type" value="Genomic_DNA"/>
</dbReference>
<proteinExistence type="predicted"/>
<organism evidence="1">
    <name type="scientific">Mycobacterium xenopi 4042</name>
    <dbReference type="NCBI Taxonomy" id="1299334"/>
    <lineage>
        <taxon>Bacteria</taxon>
        <taxon>Bacillati</taxon>
        <taxon>Actinomycetota</taxon>
        <taxon>Actinomycetes</taxon>
        <taxon>Mycobacteriales</taxon>
        <taxon>Mycobacteriaceae</taxon>
        <taxon>Mycobacterium</taxon>
    </lineage>
</organism>
<reference evidence="1" key="1">
    <citation type="submission" date="2014-01" db="EMBL/GenBank/DDBJ databases">
        <authorList>
            <person name="Brown-Elliot B."/>
            <person name="Wallace R."/>
            <person name="Lenaerts A."/>
            <person name="Ordway D."/>
            <person name="DeGroote M.A."/>
            <person name="Parker T."/>
            <person name="Sizemore C."/>
            <person name="Tallon L.J."/>
            <person name="Sadzewicz L.K."/>
            <person name="Sengamalay N."/>
            <person name="Fraser C.M."/>
            <person name="Hine E."/>
            <person name="Shefchek K.A."/>
            <person name="Das S.P."/>
            <person name="Tettelin H."/>
        </authorList>
    </citation>
    <scope>NUCLEOTIDE SEQUENCE [LARGE SCALE GENOMIC DNA]</scope>
    <source>
        <strain evidence="1">4042</strain>
    </source>
</reference>
<gene>
    <name evidence="1" type="ORF">I553_1323</name>
</gene>
<accession>X8CG78</accession>
<dbReference type="AlphaFoldDB" id="X8CG78"/>
<sequence>MLAHGEGLRQVQVEQGHDALVTFVASLISWPVLLFSHSCAM</sequence>
<name>X8CG78_MYCXE</name>
<comment type="caution">
    <text evidence="1">The sequence shown here is derived from an EMBL/GenBank/DDBJ whole genome shotgun (WGS) entry which is preliminary data.</text>
</comment>